<keyword evidence="1" id="KW-0472">Membrane</keyword>
<dbReference type="InterPro" id="IPR003675">
    <property type="entry name" value="Rce1/LyrA-like_dom"/>
</dbReference>
<dbReference type="Pfam" id="PF02517">
    <property type="entry name" value="Rce1-like"/>
    <property type="match status" value="1"/>
</dbReference>
<dbReference type="AlphaFoldDB" id="A0A8J3N5B4"/>
<dbReference type="GO" id="GO:0004175">
    <property type="term" value="F:endopeptidase activity"/>
    <property type="evidence" value="ECO:0007669"/>
    <property type="project" value="UniProtKB-ARBA"/>
</dbReference>
<keyword evidence="1" id="KW-0812">Transmembrane</keyword>
<evidence type="ECO:0000256" key="1">
    <source>
        <dbReference type="SAM" id="Phobius"/>
    </source>
</evidence>
<keyword evidence="4" id="KW-1185">Reference proteome</keyword>
<gene>
    <name evidence="3" type="ORF">KSF_062530</name>
</gene>
<dbReference type="Proteomes" id="UP000597444">
    <property type="component" value="Unassembled WGS sequence"/>
</dbReference>
<dbReference type="EMBL" id="BNJK01000001">
    <property type="protein sequence ID" value="GHO96205.1"/>
    <property type="molecule type" value="Genomic_DNA"/>
</dbReference>
<feature type="transmembrane region" description="Helical" evidence="1">
    <location>
        <begin position="57"/>
        <end position="83"/>
    </location>
</feature>
<organism evidence="3 4">
    <name type="scientific">Reticulibacter mediterranei</name>
    <dbReference type="NCBI Taxonomy" id="2778369"/>
    <lineage>
        <taxon>Bacteria</taxon>
        <taxon>Bacillati</taxon>
        <taxon>Chloroflexota</taxon>
        <taxon>Ktedonobacteria</taxon>
        <taxon>Ktedonobacterales</taxon>
        <taxon>Reticulibacteraceae</taxon>
        <taxon>Reticulibacter</taxon>
    </lineage>
</organism>
<protein>
    <recommendedName>
        <fullName evidence="2">CAAX prenyl protease 2/Lysostaphin resistance protein A-like domain-containing protein</fullName>
    </recommendedName>
</protein>
<comment type="caution">
    <text evidence="3">The sequence shown here is derived from an EMBL/GenBank/DDBJ whole genome shotgun (WGS) entry which is preliminary data.</text>
</comment>
<accession>A0A8J3N5B4</accession>
<feature type="transmembrane region" description="Helical" evidence="1">
    <location>
        <begin position="165"/>
        <end position="182"/>
    </location>
</feature>
<name>A0A8J3N5B4_9CHLR</name>
<dbReference type="PANTHER" id="PTHR43592:SF15">
    <property type="entry name" value="CAAX AMINO TERMINAL PROTEASE FAMILY PROTEIN"/>
    <property type="match status" value="1"/>
</dbReference>
<evidence type="ECO:0000313" key="3">
    <source>
        <dbReference type="EMBL" id="GHO96205.1"/>
    </source>
</evidence>
<feature type="transmembrane region" description="Helical" evidence="1">
    <location>
        <begin position="189"/>
        <end position="208"/>
    </location>
</feature>
<reference evidence="3" key="1">
    <citation type="submission" date="2020-10" db="EMBL/GenBank/DDBJ databases">
        <title>Taxonomic study of unclassified bacteria belonging to the class Ktedonobacteria.</title>
        <authorList>
            <person name="Yabe S."/>
            <person name="Wang C.M."/>
            <person name="Zheng Y."/>
            <person name="Sakai Y."/>
            <person name="Cavaletti L."/>
            <person name="Monciardini P."/>
            <person name="Donadio S."/>
        </authorList>
    </citation>
    <scope>NUCLEOTIDE SEQUENCE</scope>
    <source>
        <strain evidence="3">ID150040</strain>
    </source>
</reference>
<feature type="transmembrane region" description="Helical" evidence="1">
    <location>
        <begin position="142"/>
        <end position="159"/>
    </location>
</feature>
<sequence>MWGTVVTLLMGIPVDIWSALKANTRLDTVNYLGKKRNGTFSLRGIVLYTQQMPFWQYVVFFLPFLVYGIGLQIVYSPVVAVLVKQCFSWMPAYMLPQSTDLGPLTAITLITALLTLVFDGIINPIVEELYFRGYLLPRLSHWGWLAVVINALLFALQHFWQPYNYLLIFFLVLPEVLIVCWKRNIRFSILCHCTANTLGAVLTLIALLSTR</sequence>
<evidence type="ECO:0000313" key="4">
    <source>
        <dbReference type="Proteomes" id="UP000597444"/>
    </source>
</evidence>
<dbReference type="PANTHER" id="PTHR43592">
    <property type="entry name" value="CAAX AMINO TERMINAL PROTEASE"/>
    <property type="match status" value="1"/>
</dbReference>
<feature type="domain" description="CAAX prenyl protease 2/Lysostaphin resistance protein A-like" evidence="2">
    <location>
        <begin position="112"/>
        <end position="197"/>
    </location>
</feature>
<dbReference type="GO" id="GO:0080120">
    <property type="term" value="P:CAAX-box protein maturation"/>
    <property type="evidence" value="ECO:0007669"/>
    <property type="project" value="UniProtKB-ARBA"/>
</dbReference>
<feature type="transmembrane region" description="Helical" evidence="1">
    <location>
        <begin position="103"/>
        <end position="122"/>
    </location>
</feature>
<keyword evidence="1" id="KW-1133">Transmembrane helix</keyword>
<proteinExistence type="predicted"/>
<evidence type="ECO:0000259" key="2">
    <source>
        <dbReference type="Pfam" id="PF02517"/>
    </source>
</evidence>